<dbReference type="SUPFAM" id="SSF46785">
    <property type="entry name" value="Winged helix' DNA-binding domain"/>
    <property type="match status" value="1"/>
</dbReference>
<dbReference type="Pfam" id="PF18420">
    <property type="entry name" value="CSN4_RPN5_eIF3a"/>
    <property type="match status" value="1"/>
</dbReference>
<evidence type="ECO:0000256" key="1">
    <source>
        <dbReference type="ARBA" id="ARBA00004123"/>
    </source>
</evidence>
<keyword evidence="6" id="KW-0736">Signalosome</keyword>
<dbReference type="SMART" id="SM00088">
    <property type="entry name" value="PINT"/>
    <property type="match status" value="1"/>
</dbReference>
<feature type="domain" description="PCI" evidence="8">
    <location>
        <begin position="196"/>
        <end position="369"/>
    </location>
</feature>
<proteinExistence type="inferred from homology"/>
<evidence type="ECO:0000313" key="9">
    <source>
        <dbReference type="EMBL" id="KAJ8978988.1"/>
    </source>
</evidence>
<reference evidence="9" key="1">
    <citation type="journal article" date="2023" name="Insect Mol. Biol.">
        <title>Genome sequencing provides insights into the evolution of gene families encoding plant cell wall-degrading enzymes in longhorned beetles.</title>
        <authorList>
            <person name="Shin N.R."/>
            <person name="Okamura Y."/>
            <person name="Kirsch R."/>
            <person name="Pauchet Y."/>
        </authorList>
    </citation>
    <scope>NUCLEOTIDE SEQUENCE</scope>
    <source>
        <strain evidence="9">MMC_N1</strain>
    </source>
</reference>
<evidence type="ECO:0000313" key="10">
    <source>
        <dbReference type="Proteomes" id="UP001162164"/>
    </source>
</evidence>
<comment type="similarity">
    <text evidence="3">Belongs to the CSN4 family.</text>
</comment>
<dbReference type="PANTHER" id="PTHR10855:SF2">
    <property type="entry name" value="COP9 SIGNALOSOME COMPLEX SUBUNIT 4"/>
    <property type="match status" value="1"/>
</dbReference>
<comment type="caution">
    <text evidence="9">The sequence shown here is derived from an EMBL/GenBank/DDBJ whole genome shotgun (WGS) entry which is preliminary data.</text>
</comment>
<dbReference type="InterPro" id="IPR041406">
    <property type="entry name" value="CSN4_HTH"/>
</dbReference>
<dbReference type="InterPro" id="IPR040134">
    <property type="entry name" value="PSMD12/CSN4"/>
</dbReference>
<dbReference type="Pfam" id="PF01399">
    <property type="entry name" value="PCI"/>
    <property type="match status" value="1"/>
</dbReference>
<evidence type="ECO:0000256" key="5">
    <source>
        <dbReference type="ARBA" id="ARBA00022490"/>
    </source>
</evidence>
<keyword evidence="5" id="KW-0963">Cytoplasm</keyword>
<gene>
    <name evidence="9" type="ORF">NQ317_015704</name>
</gene>
<keyword evidence="10" id="KW-1185">Reference proteome</keyword>
<dbReference type="EMBL" id="JAPWTJ010000385">
    <property type="protein sequence ID" value="KAJ8978988.1"/>
    <property type="molecule type" value="Genomic_DNA"/>
</dbReference>
<dbReference type="Gene3D" id="1.10.10.10">
    <property type="entry name" value="Winged helix-like DNA-binding domain superfamily/Winged helix DNA-binding domain"/>
    <property type="match status" value="1"/>
</dbReference>
<dbReference type="InterPro" id="IPR036388">
    <property type="entry name" value="WH-like_DNA-bd_sf"/>
</dbReference>
<dbReference type="PANTHER" id="PTHR10855">
    <property type="entry name" value="26S PROTEASOME NON-ATPASE REGULATORY SUBUNIT 12/COP9 SIGNALOSOME COMPLEX SUBUNIT 4"/>
    <property type="match status" value="1"/>
</dbReference>
<organism evidence="9 10">
    <name type="scientific">Molorchus minor</name>
    <dbReference type="NCBI Taxonomy" id="1323400"/>
    <lineage>
        <taxon>Eukaryota</taxon>
        <taxon>Metazoa</taxon>
        <taxon>Ecdysozoa</taxon>
        <taxon>Arthropoda</taxon>
        <taxon>Hexapoda</taxon>
        <taxon>Insecta</taxon>
        <taxon>Pterygota</taxon>
        <taxon>Neoptera</taxon>
        <taxon>Endopterygota</taxon>
        <taxon>Coleoptera</taxon>
        <taxon>Polyphaga</taxon>
        <taxon>Cucujiformia</taxon>
        <taxon>Chrysomeloidea</taxon>
        <taxon>Cerambycidae</taxon>
        <taxon>Lamiinae</taxon>
        <taxon>Monochamini</taxon>
        <taxon>Molorchus</taxon>
    </lineage>
</organism>
<sequence length="409" mass="47132">MSGKATNLRMQLLNIIASGGSHKDQAEKYRSTLEAILKENDSDLVECLQIFIEAIVNENVSLVISRQILTEISSHLMKLPDDVSKAVSHYMLEKVQPRVISFEEQVASIRQHLADIYERNQMWREAAAVLVGIPLETGQKQYTVDYKLETYLKIARLYLEDDDPVQAEAFINRASLLQAESRNEQLQIYYKVCYARVLDYRRKFIEAAQRYNELSYRNIVHDDERLTALRNALVCTVLASAGQQRSRMLATLFKDERCQQLPAVAILEKMYLERIIRRSELMDFEALLQPHQKASTIDGSTILDRAVIEHNLLSASKLYNNISFEELGALLEIHPSKAEKIASQMITEGRMNGYIDQIDSIVHFETRETLPQWDKQIQSLCYQVNSIIDTISKNHPDWIMKVMEEQMVS</sequence>
<evidence type="ECO:0000256" key="2">
    <source>
        <dbReference type="ARBA" id="ARBA00004496"/>
    </source>
</evidence>
<dbReference type="Pfam" id="PF22241">
    <property type="entry name" value="PSMD12-CSN4_N"/>
    <property type="match status" value="1"/>
</dbReference>
<dbReference type="InterPro" id="IPR054559">
    <property type="entry name" value="PSMD12-CSN4-like_N"/>
</dbReference>
<evidence type="ECO:0000256" key="6">
    <source>
        <dbReference type="ARBA" id="ARBA00022790"/>
    </source>
</evidence>
<evidence type="ECO:0000256" key="7">
    <source>
        <dbReference type="ARBA" id="ARBA00023242"/>
    </source>
</evidence>
<accession>A0ABQ9JLX0</accession>
<dbReference type="InterPro" id="IPR000717">
    <property type="entry name" value="PCI_dom"/>
</dbReference>
<keyword evidence="7" id="KW-0539">Nucleus</keyword>
<comment type="subcellular location">
    <subcellularLocation>
        <location evidence="2">Cytoplasm</location>
    </subcellularLocation>
    <subcellularLocation>
        <location evidence="1">Nucleus</location>
    </subcellularLocation>
</comment>
<evidence type="ECO:0000256" key="3">
    <source>
        <dbReference type="ARBA" id="ARBA00010417"/>
    </source>
</evidence>
<dbReference type="Proteomes" id="UP001162164">
    <property type="component" value="Unassembled WGS sequence"/>
</dbReference>
<evidence type="ECO:0000256" key="4">
    <source>
        <dbReference type="ARBA" id="ARBA00014881"/>
    </source>
</evidence>
<evidence type="ECO:0000259" key="8">
    <source>
        <dbReference type="PROSITE" id="PS50250"/>
    </source>
</evidence>
<protein>
    <recommendedName>
        <fullName evidence="4">COP9 signalosome complex subunit 4</fullName>
    </recommendedName>
</protein>
<dbReference type="PROSITE" id="PS50250">
    <property type="entry name" value="PCI"/>
    <property type="match status" value="1"/>
</dbReference>
<dbReference type="InterPro" id="IPR036390">
    <property type="entry name" value="WH_DNA-bd_sf"/>
</dbReference>
<name>A0ABQ9JLX0_9CUCU</name>